<organism evidence="2 3">
    <name type="scientific">Malus baccata</name>
    <name type="common">Siberian crab apple</name>
    <name type="synonym">Pyrus baccata</name>
    <dbReference type="NCBI Taxonomy" id="106549"/>
    <lineage>
        <taxon>Eukaryota</taxon>
        <taxon>Viridiplantae</taxon>
        <taxon>Streptophyta</taxon>
        <taxon>Embryophyta</taxon>
        <taxon>Tracheophyta</taxon>
        <taxon>Spermatophyta</taxon>
        <taxon>Magnoliopsida</taxon>
        <taxon>eudicotyledons</taxon>
        <taxon>Gunneridae</taxon>
        <taxon>Pentapetalae</taxon>
        <taxon>rosids</taxon>
        <taxon>fabids</taxon>
        <taxon>Rosales</taxon>
        <taxon>Rosaceae</taxon>
        <taxon>Amygdaloideae</taxon>
        <taxon>Maleae</taxon>
        <taxon>Malus</taxon>
    </lineage>
</organism>
<proteinExistence type="predicted"/>
<protein>
    <submittedName>
        <fullName evidence="2">Uncharacterized protein</fullName>
    </submittedName>
</protein>
<accession>A0A540LTT7</accession>
<name>A0A540LTT7_MALBA</name>
<dbReference type="InterPro" id="IPR032675">
    <property type="entry name" value="LRR_dom_sf"/>
</dbReference>
<dbReference type="SUPFAM" id="SSF52047">
    <property type="entry name" value="RNI-like"/>
    <property type="match status" value="1"/>
</dbReference>
<sequence>MSLKLIRLQKLFIVLDLANGNFQVIPLRLQKLFIVLVPGMVALPEWFRGAANTLQVLCIWYCENLDALPWWLTSFTSLRKLVLKSCPKLLSLPEGMDHLTALREVQIADCPHLESRCQRDIGEDCEKISHVPHVSFSFYVD</sequence>
<dbReference type="Gene3D" id="3.80.10.10">
    <property type="entry name" value="Ribonuclease Inhibitor"/>
    <property type="match status" value="1"/>
</dbReference>
<dbReference type="STRING" id="106549.A0A540LTT7"/>
<comment type="caution">
    <text evidence="2">The sequence shown here is derived from an EMBL/GenBank/DDBJ whole genome shotgun (WGS) entry which is preliminary data.</text>
</comment>
<dbReference type="PANTHER" id="PTHR36766:SF61">
    <property type="entry name" value="NB-ARC DOMAIN DISEASE RESISTANCE PROTEIN"/>
    <property type="match status" value="1"/>
</dbReference>
<dbReference type="Proteomes" id="UP000315295">
    <property type="component" value="Unassembled WGS sequence"/>
</dbReference>
<gene>
    <name evidence="2" type="ORF">C1H46_024579</name>
</gene>
<keyword evidence="1" id="KW-0611">Plant defense</keyword>
<evidence type="ECO:0000256" key="1">
    <source>
        <dbReference type="ARBA" id="ARBA00022821"/>
    </source>
</evidence>
<dbReference type="PANTHER" id="PTHR36766">
    <property type="entry name" value="PLANT BROAD-SPECTRUM MILDEW RESISTANCE PROTEIN RPW8"/>
    <property type="match status" value="1"/>
</dbReference>
<evidence type="ECO:0000313" key="2">
    <source>
        <dbReference type="EMBL" id="TQD89877.1"/>
    </source>
</evidence>
<keyword evidence="3" id="KW-1185">Reference proteome</keyword>
<dbReference type="EMBL" id="VIEB01000467">
    <property type="protein sequence ID" value="TQD89877.1"/>
    <property type="molecule type" value="Genomic_DNA"/>
</dbReference>
<evidence type="ECO:0000313" key="3">
    <source>
        <dbReference type="Proteomes" id="UP000315295"/>
    </source>
</evidence>
<dbReference type="GO" id="GO:0006952">
    <property type="term" value="P:defense response"/>
    <property type="evidence" value="ECO:0007669"/>
    <property type="project" value="UniProtKB-KW"/>
</dbReference>
<dbReference type="AlphaFoldDB" id="A0A540LTT7"/>
<reference evidence="2 3" key="1">
    <citation type="journal article" date="2019" name="G3 (Bethesda)">
        <title>Sequencing of a Wild Apple (Malus baccata) Genome Unravels the Differences Between Cultivated and Wild Apple Species Regarding Disease Resistance and Cold Tolerance.</title>
        <authorList>
            <person name="Chen X."/>
        </authorList>
    </citation>
    <scope>NUCLEOTIDE SEQUENCE [LARGE SCALE GENOMIC DNA]</scope>
    <source>
        <strain evidence="3">cv. Shandingzi</strain>
        <tissue evidence="2">Leaves</tissue>
    </source>
</reference>